<dbReference type="Pfam" id="PF00440">
    <property type="entry name" value="TetR_N"/>
    <property type="match status" value="1"/>
</dbReference>
<dbReference type="SUPFAM" id="SSF46689">
    <property type="entry name" value="Homeodomain-like"/>
    <property type="match status" value="1"/>
</dbReference>
<dbReference type="STRING" id="1306953.J121_827"/>
<comment type="caution">
    <text evidence="6">The sequence shown here is derived from an EMBL/GenBank/DDBJ whole genome shotgun (WGS) entry which is preliminary data.</text>
</comment>
<evidence type="ECO:0000256" key="3">
    <source>
        <dbReference type="ARBA" id="ARBA00023163"/>
    </source>
</evidence>
<dbReference type="AlphaFoldDB" id="A0A0L1KCT5"/>
<gene>
    <name evidence="6" type="ORF">J121_827</name>
</gene>
<keyword evidence="2 4" id="KW-0238">DNA-binding</keyword>
<dbReference type="PANTHER" id="PTHR30055">
    <property type="entry name" value="HTH-TYPE TRANSCRIPTIONAL REGULATOR RUTR"/>
    <property type="match status" value="1"/>
</dbReference>
<name>A0A0L1KCT5_9SPHN</name>
<dbReference type="PANTHER" id="PTHR30055:SF234">
    <property type="entry name" value="HTH-TYPE TRANSCRIPTIONAL REGULATOR BETI"/>
    <property type="match status" value="1"/>
</dbReference>
<evidence type="ECO:0000256" key="1">
    <source>
        <dbReference type="ARBA" id="ARBA00023015"/>
    </source>
</evidence>
<dbReference type="PRINTS" id="PR00455">
    <property type="entry name" value="HTHTETR"/>
</dbReference>
<evidence type="ECO:0000256" key="4">
    <source>
        <dbReference type="PROSITE-ProRule" id="PRU00335"/>
    </source>
</evidence>
<proteinExistence type="predicted"/>
<dbReference type="Gene3D" id="1.10.357.10">
    <property type="entry name" value="Tetracycline Repressor, domain 2"/>
    <property type="match status" value="1"/>
</dbReference>
<evidence type="ECO:0000313" key="7">
    <source>
        <dbReference type="Proteomes" id="UP000037446"/>
    </source>
</evidence>
<reference evidence="7" key="1">
    <citation type="submission" date="2015-02" db="EMBL/GenBank/DDBJ databases">
        <authorList>
            <person name="Lima A.O."/>
            <person name="Cabral A."/>
            <person name="Porto L.M."/>
            <person name="Silva M.A."/>
        </authorList>
    </citation>
    <scope>NUCLEOTIDE SEQUENCE [LARGE SCALE GENOMIC DNA]</scope>
    <source>
        <strain evidence="7">LAMA 915</strain>
    </source>
</reference>
<evidence type="ECO:0000256" key="2">
    <source>
        <dbReference type="ARBA" id="ARBA00023125"/>
    </source>
</evidence>
<sequence>MEERACKIAAAGYAVISQYGVRRATMSDIAAAAGVSRQTIYNIFPNREALLVAVSRYHFASKWNAIREGCDDAAPRDARFRLLLEKLVLESWESIQAMPHADELELELATTLKQELTEVHLGARRNLCEFLLPYEADLERRSITPRGLGEMLHHSIVGLKLSTTTRAEIESVVATMHACLMALTAPVQPA</sequence>
<feature type="DNA-binding region" description="H-T-H motif" evidence="4">
    <location>
        <begin position="25"/>
        <end position="44"/>
    </location>
</feature>
<dbReference type="Proteomes" id="UP000037446">
    <property type="component" value="Unassembled WGS sequence"/>
</dbReference>
<accession>A0A0L1KCT5</accession>
<keyword evidence="3" id="KW-0804">Transcription</keyword>
<dbReference type="RefSeq" id="WP_083437384.1">
    <property type="nucleotide sequence ID" value="NZ_JYNE01000026.1"/>
</dbReference>
<dbReference type="InterPro" id="IPR009057">
    <property type="entry name" value="Homeodomain-like_sf"/>
</dbReference>
<keyword evidence="1" id="KW-0805">Transcription regulation</keyword>
<dbReference type="EMBL" id="JYNE01000026">
    <property type="protein sequence ID" value="KNH01689.1"/>
    <property type="molecule type" value="Genomic_DNA"/>
</dbReference>
<evidence type="ECO:0000259" key="5">
    <source>
        <dbReference type="PROSITE" id="PS50977"/>
    </source>
</evidence>
<dbReference type="InterPro" id="IPR050109">
    <property type="entry name" value="HTH-type_TetR-like_transc_reg"/>
</dbReference>
<dbReference type="GO" id="GO:0000976">
    <property type="term" value="F:transcription cis-regulatory region binding"/>
    <property type="evidence" value="ECO:0007669"/>
    <property type="project" value="TreeGrafter"/>
</dbReference>
<evidence type="ECO:0000313" key="6">
    <source>
        <dbReference type="EMBL" id="KNH01689.1"/>
    </source>
</evidence>
<dbReference type="PROSITE" id="PS50977">
    <property type="entry name" value="HTH_TETR_2"/>
    <property type="match status" value="1"/>
</dbReference>
<organism evidence="6 7">
    <name type="scientific">Qipengyuania citrea LAMA 915</name>
    <dbReference type="NCBI Taxonomy" id="1306953"/>
    <lineage>
        <taxon>Bacteria</taxon>
        <taxon>Pseudomonadati</taxon>
        <taxon>Pseudomonadota</taxon>
        <taxon>Alphaproteobacteria</taxon>
        <taxon>Sphingomonadales</taxon>
        <taxon>Erythrobacteraceae</taxon>
        <taxon>Qipengyuania</taxon>
    </lineage>
</organism>
<dbReference type="GO" id="GO:0003700">
    <property type="term" value="F:DNA-binding transcription factor activity"/>
    <property type="evidence" value="ECO:0007669"/>
    <property type="project" value="TreeGrafter"/>
</dbReference>
<dbReference type="PATRIC" id="fig|1306953.7.peg.838"/>
<dbReference type="InterPro" id="IPR001647">
    <property type="entry name" value="HTH_TetR"/>
</dbReference>
<feature type="domain" description="HTH tetR-type" evidence="5">
    <location>
        <begin position="2"/>
        <end position="62"/>
    </location>
</feature>
<protein>
    <recommendedName>
        <fullName evidence="5">HTH tetR-type domain-containing protein</fullName>
    </recommendedName>
</protein>